<evidence type="ECO:0000313" key="2">
    <source>
        <dbReference type="Proteomes" id="UP000605259"/>
    </source>
</evidence>
<accession>A0A917AWD6</accession>
<proteinExistence type="predicted"/>
<dbReference type="RefSeq" id="WP_188389195.1">
    <property type="nucleotide sequence ID" value="NZ_BMFK01000002.1"/>
</dbReference>
<keyword evidence="2" id="KW-1185">Reference proteome</keyword>
<reference evidence="1" key="1">
    <citation type="journal article" date="2014" name="Int. J. Syst. Evol. Microbiol.">
        <title>Complete genome sequence of Corynebacterium casei LMG S-19264T (=DSM 44701T), isolated from a smear-ripened cheese.</title>
        <authorList>
            <consortium name="US DOE Joint Genome Institute (JGI-PGF)"/>
            <person name="Walter F."/>
            <person name="Albersmeier A."/>
            <person name="Kalinowski J."/>
            <person name="Ruckert C."/>
        </authorList>
    </citation>
    <scope>NUCLEOTIDE SEQUENCE</scope>
    <source>
        <strain evidence="1">CGMCC 1.12698</strain>
    </source>
</reference>
<evidence type="ECO:0008006" key="3">
    <source>
        <dbReference type="Google" id="ProtNLM"/>
    </source>
</evidence>
<gene>
    <name evidence="1" type="primary">ytlQ</name>
    <name evidence="1" type="ORF">GCM10007140_29080</name>
</gene>
<protein>
    <recommendedName>
        <fullName evidence="3">NERD domain-containing protein</fullName>
    </recommendedName>
</protein>
<organism evidence="1 2">
    <name type="scientific">Priestia taiwanensis</name>
    <dbReference type="NCBI Taxonomy" id="1347902"/>
    <lineage>
        <taxon>Bacteria</taxon>
        <taxon>Bacillati</taxon>
        <taxon>Bacillota</taxon>
        <taxon>Bacilli</taxon>
        <taxon>Bacillales</taxon>
        <taxon>Bacillaceae</taxon>
        <taxon>Priestia</taxon>
    </lineage>
</organism>
<comment type="caution">
    <text evidence="1">The sequence shown here is derived from an EMBL/GenBank/DDBJ whole genome shotgun (WGS) entry which is preliminary data.</text>
</comment>
<evidence type="ECO:0000313" key="1">
    <source>
        <dbReference type="EMBL" id="GGE77612.1"/>
    </source>
</evidence>
<name>A0A917AWD6_9BACI</name>
<dbReference type="AlphaFoldDB" id="A0A917AWD6"/>
<reference evidence="1" key="2">
    <citation type="submission" date="2020-09" db="EMBL/GenBank/DDBJ databases">
        <authorList>
            <person name="Sun Q."/>
            <person name="Zhou Y."/>
        </authorList>
    </citation>
    <scope>NUCLEOTIDE SEQUENCE</scope>
    <source>
        <strain evidence="1">CGMCC 1.12698</strain>
    </source>
</reference>
<sequence length="323" mass="38247">MAQLIKLQDYPSRYENDMYYYPSQYVSLKKEQWKRISDTYESDLFQEYRMNILQEEEYSVVAQTEKKGFISSMFERFKKKEIIQEEELKSDPQDQPFYYVREFFLQYNPSSAEALQKSYQRFMFQLQMKWASSLVGQKPMTDAIVKNSSLLRHFLTKLPDNYFVMYRPVFHIGSAPVEAEIIIISPVATWCITCVDGDSDSTFVARKGNFWVNKSLRHEQKIINPMHASHRMGKIVQSIYRNKQIDMPIRHILLARDGYIDYPSPPIDVEIIDKRNVNKWYESLRQLSSPIKFQQLKAAQALLDTCKRTVATDQEEGERVEER</sequence>
<dbReference type="EMBL" id="BMFK01000002">
    <property type="protein sequence ID" value="GGE77612.1"/>
    <property type="molecule type" value="Genomic_DNA"/>
</dbReference>
<dbReference type="Proteomes" id="UP000605259">
    <property type="component" value="Unassembled WGS sequence"/>
</dbReference>